<evidence type="ECO:0000256" key="6">
    <source>
        <dbReference type="SAM" id="Phobius"/>
    </source>
</evidence>
<accession>A0A9D2SHH8</accession>
<feature type="transmembrane region" description="Helical" evidence="6">
    <location>
        <begin position="98"/>
        <end position="122"/>
    </location>
</feature>
<dbReference type="InterPro" id="IPR020846">
    <property type="entry name" value="MFS_dom"/>
</dbReference>
<dbReference type="SUPFAM" id="SSF103473">
    <property type="entry name" value="MFS general substrate transporter"/>
    <property type="match status" value="1"/>
</dbReference>
<dbReference type="Pfam" id="PF07690">
    <property type="entry name" value="MFS_1"/>
    <property type="match status" value="1"/>
</dbReference>
<name>A0A9D2SHH8_9FIRM</name>
<feature type="transmembrane region" description="Helical" evidence="6">
    <location>
        <begin position="347"/>
        <end position="366"/>
    </location>
</feature>
<comment type="subcellular location">
    <subcellularLocation>
        <location evidence="1">Cell membrane</location>
        <topology evidence="1">Multi-pass membrane protein</topology>
    </subcellularLocation>
</comment>
<evidence type="ECO:0000256" key="7">
    <source>
        <dbReference type="SAM" id="SignalP"/>
    </source>
</evidence>
<feature type="signal peptide" evidence="7">
    <location>
        <begin position="1"/>
        <end position="25"/>
    </location>
</feature>
<evidence type="ECO:0000256" key="1">
    <source>
        <dbReference type="ARBA" id="ARBA00004651"/>
    </source>
</evidence>
<evidence type="ECO:0000256" key="4">
    <source>
        <dbReference type="ARBA" id="ARBA00022989"/>
    </source>
</evidence>
<feature type="chain" id="PRO_5039445464" evidence="7">
    <location>
        <begin position="26"/>
        <end position="409"/>
    </location>
</feature>
<keyword evidence="5 6" id="KW-0472">Membrane</keyword>
<dbReference type="GO" id="GO:0022857">
    <property type="term" value="F:transmembrane transporter activity"/>
    <property type="evidence" value="ECO:0007669"/>
    <property type="project" value="InterPro"/>
</dbReference>
<feature type="transmembrane region" description="Helical" evidence="6">
    <location>
        <begin position="309"/>
        <end position="335"/>
    </location>
</feature>
<keyword evidence="7" id="KW-0732">Signal</keyword>
<feature type="domain" description="Major facilitator superfamily (MFS) profile" evidence="8">
    <location>
        <begin position="217"/>
        <end position="409"/>
    </location>
</feature>
<feature type="transmembrane region" description="Helical" evidence="6">
    <location>
        <begin position="165"/>
        <end position="185"/>
    </location>
</feature>
<reference evidence="9" key="1">
    <citation type="journal article" date="2021" name="PeerJ">
        <title>Extensive microbial diversity within the chicken gut microbiome revealed by metagenomics and culture.</title>
        <authorList>
            <person name="Gilroy R."/>
            <person name="Ravi A."/>
            <person name="Getino M."/>
            <person name="Pursley I."/>
            <person name="Horton D.L."/>
            <person name="Alikhan N.F."/>
            <person name="Baker D."/>
            <person name="Gharbi K."/>
            <person name="Hall N."/>
            <person name="Watson M."/>
            <person name="Adriaenssens E.M."/>
            <person name="Foster-Nyarko E."/>
            <person name="Jarju S."/>
            <person name="Secka A."/>
            <person name="Antonio M."/>
            <person name="Oren A."/>
            <person name="Chaudhuri R.R."/>
            <person name="La Ragione R."/>
            <person name="Hildebrand F."/>
            <person name="Pallen M.J."/>
        </authorList>
    </citation>
    <scope>NUCLEOTIDE SEQUENCE</scope>
    <source>
        <strain evidence="9">CHK180-15479</strain>
    </source>
</reference>
<feature type="transmembrane region" description="Helical" evidence="6">
    <location>
        <begin position="215"/>
        <end position="233"/>
    </location>
</feature>
<evidence type="ECO:0000256" key="3">
    <source>
        <dbReference type="ARBA" id="ARBA00022692"/>
    </source>
</evidence>
<dbReference type="AlphaFoldDB" id="A0A9D2SHH8"/>
<feature type="transmembrane region" description="Helical" evidence="6">
    <location>
        <begin position="372"/>
        <end position="394"/>
    </location>
</feature>
<evidence type="ECO:0000256" key="2">
    <source>
        <dbReference type="ARBA" id="ARBA00022448"/>
    </source>
</evidence>
<sequence>MDKKQYGWAICMACALLLFCTAGLAQTGFSAYQPYLTRIGGLTNTQASTVVLFRNLFGLAGMLAVTPLIRRFEVRRIVTCGILLCGVSFLAYGFSRSFFGYCGAAALSGCALGLGGMIPASVLISRWFNEHRGLALGICMAATGLSVIVASPIITLLVSRVSLRFSFFAESAFVFLAAAVVWTVLRSRPDCLHTEPIGAHHVEAAKSYAPRNAPARLSFFMMLGILIFGMPGNNLYSYISALYQSTGFGAMEASWLLSVFGIALTAGKCIYGQIADKMGTYRSIWILYILAALGTGLCCLAGNGNFAVAAAGVILMGLGLAVTTVSISMYAAGAATEESYPATVTKYQVLSTLGALLFGVVPGATADRTGDYVLAFVIMLILTIAGAVIVQTAYHAIGKENRKLTEGRL</sequence>
<dbReference type="InterPro" id="IPR050327">
    <property type="entry name" value="Proton-linked_MCT"/>
</dbReference>
<evidence type="ECO:0000259" key="8">
    <source>
        <dbReference type="PROSITE" id="PS50850"/>
    </source>
</evidence>
<keyword evidence="2" id="KW-0813">Transport</keyword>
<comment type="caution">
    <text evidence="9">The sequence shown here is derived from an EMBL/GenBank/DDBJ whole genome shotgun (WGS) entry which is preliminary data.</text>
</comment>
<dbReference type="InterPro" id="IPR036259">
    <property type="entry name" value="MFS_trans_sf"/>
</dbReference>
<dbReference type="EMBL" id="DWWT01000017">
    <property type="protein sequence ID" value="HJC05424.1"/>
    <property type="molecule type" value="Genomic_DNA"/>
</dbReference>
<dbReference type="GO" id="GO:0005886">
    <property type="term" value="C:plasma membrane"/>
    <property type="evidence" value="ECO:0007669"/>
    <property type="project" value="UniProtKB-SubCell"/>
</dbReference>
<evidence type="ECO:0000313" key="9">
    <source>
        <dbReference type="EMBL" id="HJC05424.1"/>
    </source>
</evidence>
<keyword evidence="3 6" id="KW-0812">Transmembrane</keyword>
<feature type="transmembrane region" description="Helical" evidence="6">
    <location>
        <begin position="134"/>
        <end position="159"/>
    </location>
</feature>
<protein>
    <submittedName>
        <fullName evidence="9">MFS transporter</fullName>
    </submittedName>
</protein>
<dbReference type="PROSITE" id="PS50850">
    <property type="entry name" value="MFS"/>
    <property type="match status" value="1"/>
</dbReference>
<feature type="transmembrane region" description="Helical" evidence="6">
    <location>
        <begin position="283"/>
        <end position="303"/>
    </location>
</feature>
<feature type="transmembrane region" description="Helical" evidence="6">
    <location>
        <begin position="76"/>
        <end position="92"/>
    </location>
</feature>
<feature type="transmembrane region" description="Helical" evidence="6">
    <location>
        <begin position="49"/>
        <end position="69"/>
    </location>
</feature>
<dbReference type="Gene3D" id="1.20.1250.20">
    <property type="entry name" value="MFS general substrate transporter like domains"/>
    <property type="match status" value="2"/>
</dbReference>
<evidence type="ECO:0000313" key="10">
    <source>
        <dbReference type="Proteomes" id="UP000823910"/>
    </source>
</evidence>
<dbReference type="Proteomes" id="UP000823910">
    <property type="component" value="Unassembled WGS sequence"/>
</dbReference>
<organism evidence="9 10">
    <name type="scientific">Candidatus Enterocloster excrementipullorum</name>
    <dbReference type="NCBI Taxonomy" id="2838559"/>
    <lineage>
        <taxon>Bacteria</taxon>
        <taxon>Bacillati</taxon>
        <taxon>Bacillota</taxon>
        <taxon>Clostridia</taxon>
        <taxon>Lachnospirales</taxon>
        <taxon>Lachnospiraceae</taxon>
        <taxon>Enterocloster</taxon>
    </lineage>
</organism>
<evidence type="ECO:0000256" key="5">
    <source>
        <dbReference type="ARBA" id="ARBA00023136"/>
    </source>
</evidence>
<dbReference type="InterPro" id="IPR011701">
    <property type="entry name" value="MFS"/>
</dbReference>
<dbReference type="PANTHER" id="PTHR11360">
    <property type="entry name" value="MONOCARBOXYLATE TRANSPORTER"/>
    <property type="match status" value="1"/>
</dbReference>
<reference evidence="9" key="2">
    <citation type="submission" date="2021-04" db="EMBL/GenBank/DDBJ databases">
        <authorList>
            <person name="Gilroy R."/>
        </authorList>
    </citation>
    <scope>NUCLEOTIDE SEQUENCE</scope>
    <source>
        <strain evidence="9">CHK180-15479</strain>
    </source>
</reference>
<keyword evidence="4 6" id="KW-1133">Transmembrane helix</keyword>
<proteinExistence type="predicted"/>
<gene>
    <name evidence="9" type="ORF">H9704_04625</name>
</gene>
<feature type="transmembrane region" description="Helical" evidence="6">
    <location>
        <begin position="253"/>
        <end position="271"/>
    </location>
</feature>